<dbReference type="PANTHER" id="PTHR31739:SF30">
    <property type="entry name" value="COPAL-8-OL DIPHOSPHATE HYDRATASE, CHLOROPLASTIC"/>
    <property type="match status" value="1"/>
</dbReference>
<dbReference type="GO" id="GO:0009507">
    <property type="term" value="C:chloroplast"/>
    <property type="evidence" value="ECO:0007669"/>
    <property type="project" value="TreeGrafter"/>
</dbReference>
<dbReference type="InterPro" id="IPR008930">
    <property type="entry name" value="Terpenoid_cyclase/PrenylTrfase"/>
</dbReference>
<dbReference type="InterPro" id="IPR050148">
    <property type="entry name" value="Terpene_synthase-like"/>
</dbReference>
<dbReference type="EMBL" id="JACGWO010000002">
    <property type="protein sequence ID" value="KAK4435739.1"/>
    <property type="molecule type" value="Genomic_DNA"/>
</dbReference>
<dbReference type="SFLD" id="SFLDG01014">
    <property type="entry name" value="Terpene_Cyclase_Like_1_N-term"/>
    <property type="match status" value="1"/>
</dbReference>
<dbReference type="GO" id="GO:0000287">
    <property type="term" value="F:magnesium ion binding"/>
    <property type="evidence" value="ECO:0007669"/>
    <property type="project" value="TreeGrafter"/>
</dbReference>
<dbReference type="Proteomes" id="UP001293254">
    <property type="component" value="Unassembled WGS sequence"/>
</dbReference>
<feature type="domain" description="Terpene synthase N-terminal" evidence="4">
    <location>
        <begin position="271"/>
        <end position="474"/>
    </location>
</feature>
<keyword evidence="3" id="KW-0460">Magnesium</keyword>
<sequence length="805" mass="92318">MQCMSIAALAKVNYSPIVQPGIPNKLHSPQCFTSSCLSRNNICISSNIYQKLHYKQESKVAESRVASLDVLQVCDEDDSTAEAPRVVNKIEDYISSIKSMLRTIDDGRISMSPYDTAWIALIKNIDGRDAPQFPSCLEWIAQHQLPDGSWGDQRFFCAYDRLVNTLACVVALRSWNVHADKSRRGISYIKENVHKLESADAEHMTCGFEIVFPALLQKAKNLGIDDLPYDAPVVRDVYSARDQKMKRIPKELMHNVPTSLLFSLEGLEDLEWQKLLKLQSPDGSFLTSPSSTAFAFMQTGDQNCLKFIKNTLQKCNGGAPHTFPVDIFARLWAVDRLQRLGISRFFQSEIKDCLSHIYRCWSEKGLFSGRDSEFCDINDTSMGFRLLRLHGYDVDPNVLRNFKNDDKFSCYGGQIIESATPIYNLYRAAQVRFPGEKILEEANTFAYNFLQEKLASNQLLDKWVISKHLPDEIRIGLKMPRYASLPRVETRFYLQHYAGADDVWIGKTLYRMEEISNDSYLELARLDFNRCQAQHQTEWTSMQQWYENFKVYEFGVSRKDLLLAYFLGSATIFEADRSKERIAWAKSQIICTMITSFFNEETTSSEQKAALSTGLRNDINVPQTRKSAKREQRLTNILLAALHQLLEGFDRYTSQRLKNAWGDWMVKLQQGEANCSEEAELLVTTLNICAGRLVASKDDTLSHHDDQYKNLANLTNKICRHLSQIQNNKVMEMKGSWNYTRENMGEIEQDMQALVKLVLEEKSGGIDRSLKQTFLSVAKTFYYKAYTHSETIDMHIFKVLFEPVV</sequence>
<proteinExistence type="predicted"/>
<gene>
    <name evidence="5" type="ORF">Salat_0737400</name>
</gene>
<evidence type="ECO:0000313" key="5">
    <source>
        <dbReference type="EMBL" id="KAK4435739.1"/>
    </source>
</evidence>
<dbReference type="GO" id="GO:0009686">
    <property type="term" value="P:gibberellin biosynthetic process"/>
    <property type="evidence" value="ECO:0007669"/>
    <property type="project" value="TreeGrafter"/>
</dbReference>
<evidence type="ECO:0000259" key="4">
    <source>
        <dbReference type="Pfam" id="PF01397"/>
    </source>
</evidence>
<keyword evidence="2" id="KW-0479">Metal-binding</keyword>
<dbReference type="InterPro" id="IPR001906">
    <property type="entry name" value="Terpene_synth_N"/>
</dbReference>
<evidence type="ECO:0000256" key="2">
    <source>
        <dbReference type="ARBA" id="ARBA00022723"/>
    </source>
</evidence>
<reference evidence="5" key="1">
    <citation type="submission" date="2020-06" db="EMBL/GenBank/DDBJ databases">
        <authorList>
            <person name="Li T."/>
            <person name="Hu X."/>
            <person name="Zhang T."/>
            <person name="Song X."/>
            <person name="Zhang H."/>
            <person name="Dai N."/>
            <person name="Sheng W."/>
            <person name="Hou X."/>
            <person name="Wei L."/>
        </authorList>
    </citation>
    <scope>NUCLEOTIDE SEQUENCE</scope>
    <source>
        <strain evidence="5">3651</strain>
        <tissue evidence="5">Leaf</tissue>
    </source>
</reference>
<dbReference type="FunFam" id="1.50.10.130:FF:000002">
    <property type="entry name" value="Ent-copalyl diphosphate synthase, chloroplastic"/>
    <property type="match status" value="1"/>
</dbReference>
<accession>A0AAE2CVJ9</accession>
<dbReference type="Gene3D" id="1.50.10.130">
    <property type="entry name" value="Terpene synthase, N-terminal domain"/>
    <property type="match status" value="1"/>
</dbReference>
<keyword evidence="6" id="KW-1185">Reference proteome</keyword>
<dbReference type="SUPFAM" id="SSF48239">
    <property type="entry name" value="Terpenoid cyclases/Protein prenyltransferases"/>
    <property type="match status" value="2"/>
</dbReference>
<dbReference type="Gene3D" id="1.10.600.10">
    <property type="entry name" value="Farnesyl Diphosphate Synthase"/>
    <property type="match status" value="1"/>
</dbReference>
<evidence type="ECO:0000256" key="3">
    <source>
        <dbReference type="ARBA" id="ARBA00022842"/>
    </source>
</evidence>
<dbReference type="FunFam" id="1.50.10.160:FF:000001">
    <property type="entry name" value="Ent-copalyl diphosphate synthase"/>
    <property type="match status" value="1"/>
</dbReference>
<dbReference type="PANTHER" id="PTHR31739">
    <property type="entry name" value="ENT-COPALYL DIPHOSPHATE SYNTHASE, CHLOROPLASTIC"/>
    <property type="match status" value="1"/>
</dbReference>
<dbReference type="Pfam" id="PF01397">
    <property type="entry name" value="Terpene_synth"/>
    <property type="match status" value="1"/>
</dbReference>
<dbReference type="InterPro" id="IPR008949">
    <property type="entry name" value="Isoprenoid_synthase_dom_sf"/>
</dbReference>
<name>A0AAE2CVJ9_9LAMI</name>
<dbReference type="Gene3D" id="1.50.10.160">
    <property type="match status" value="1"/>
</dbReference>
<dbReference type="AlphaFoldDB" id="A0AAE2CVJ9"/>
<organism evidence="5 6">
    <name type="scientific">Sesamum alatum</name>
    <dbReference type="NCBI Taxonomy" id="300844"/>
    <lineage>
        <taxon>Eukaryota</taxon>
        <taxon>Viridiplantae</taxon>
        <taxon>Streptophyta</taxon>
        <taxon>Embryophyta</taxon>
        <taxon>Tracheophyta</taxon>
        <taxon>Spermatophyta</taxon>
        <taxon>Magnoliopsida</taxon>
        <taxon>eudicotyledons</taxon>
        <taxon>Gunneridae</taxon>
        <taxon>Pentapetalae</taxon>
        <taxon>asterids</taxon>
        <taxon>lamiids</taxon>
        <taxon>Lamiales</taxon>
        <taxon>Pedaliaceae</taxon>
        <taxon>Sesamum</taxon>
    </lineage>
</organism>
<reference evidence="5" key="2">
    <citation type="journal article" date="2024" name="Plant">
        <title>Genomic evolution and insights into agronomic trait innovations of Sesamum species.</title>
        <authorList>
            <person name="Miao H."/>
            <person name="Wang L."/>
            <person name="Qu L."/>
            <person name="Liu H."/>
            <person name="Sun Y."/>
            <person name="Le M."/>
            <person name="Wang Q."/>
            <person name="Wei S."/>
            <person name="Zheng Y."/>
            <person name="Lin W."/>
            <person name="Duan Y."/>
            <person name="Cao H."/>
            <person name="Xiong S."/>
            <person name="Wang X."/>
            <person name="Wei L."/>
            <person name="Li C."/>
            <person name="Ma Q."/>
            <person name="Ju M."/>
            <person name="Zhao R."/>
            <person name="Li G."/>
            <person name="Mu C."/>
            <person name="Tian Q."/>
            <person name="Mei H."/>
            <person name="Zhang T."/>
            <person name="Gao T."/>
            <person name="Zhang H."/>
        </authorList>
    </citation>
    <scope>NUCLEOTIDE SEQUENCE</scope>
    <source>
        <strain evidence="5">3651</strain>
    </source>
</reference>
<dbReference type="SUPFAM" id="SSF48576">
    <property type="entry name" value="Terpenoid synthases"/>
    <property type="match status" value="1"/>
</dbReference>
<comment type="cofactor">
    <cofactor evidence="1">
        <name>Mg(2+)</name>
        <dbReference type="ChEBI" id="CHEBI:18420"/>
    </cofactor>
</comment>
<comment type="caution">
    <text evidence="5">The sequence shown here is derived from an EMBL/GenBank/DDBJ whole genome shotgun (WGS) entry which is preliminary data.</text>
</comment>
<protein>
    <submittedName>
        <fullName evidence="5">Peregrinol diphosphate synthase TPS1, chloroplastic</fullName>
    </submittedName>
</protein>
<dbReference type="InterPro" id="IPR036965">
    <property type="entry name" value="Terpene_synth_N_sf"/>
</dbReference>
<evidence type="ECO:0000256" key="1">
    <source>
        <dbReference type="ARBA" id="ARBA00001946"/>
    </source>
</evidence>
<evidence type="ECO:0000313" key="6">
    <source>
        <dbReference type="Proteomes" id="UP001293254"/>
    </source>
</evidence>
<dbReference type="GO" id="GO:0010333">
    <property type="term" value="F:terpene synthase activity"/>
    <property type="evidence" value="ECO:0007669"/>
    <property type="project" value="InterPro"/>
</dbReference>